<dbReference type="PANTHER" id="PTHR30231:SF41">
    <property type="entry name" value="DNA POLYMERASE III SUBUNIT EPSILON"/>
    <property type="match status" value="1"/>
</dbReference>
<dbReference type="GO" id="GO:0008408">
    <property type="term" value="F:3'-5' exonuclease activity"/>
    <property type="evidence" value="ECO:0007669"/>
    <property type="project" value="TreeGrafter"/>
</dbReference>
<keyword evidence="2" id="KW-0378">Hydrolase</keyword>
<dbReference type="EMBL" id="LR796196">
    <property type="protein sequence ID" value="CAB4126457.1"/>
    <property type="molecule type" value="Genomic_DNA"/>
</dbReference>
<dbReference type="SMART" id="SM00479">
    <property type="entry name" value="EXOIII"/>
    <property type="match status" value="1"/>
</dbReference>
<accession>A0A6J5KZH8</accession>
<dbReference type="PANTHER" id="PTHR30231">
    <property type="entry name" value="DNA POLYMERASE III SUBUNIT EPSILON"/>
    <property type="match status" value="1"/>
</dbReference>
<dbReference type="NCBIfam" id="TIGR00573">
    <property type="entry name" value="dnaq"/>
    <property type="match status" value="1"/>
</dbReference>
<dbReference type="InterPro" id="IPR006054">
    <property type="entry name" value="DnaQ"/>
</dbReference>
<keyword evidence="2" id="KW-0269">Exonuclease</keyword>
<dbReference type="Pfam" id="PF00929">
    <property type="entry name" value="RNase_T"/>
    <property type="match status" value="1"/>
</dbReference>
<dbReference type="GO" id="GO:0003887">
    <property type="term" value="F:DNA-directed DNA polymerase activity"/>
    <property type="evidence" value="ECO:0007669"/>
    <property type="project" value="InterPro"/>
</dbReference>
<evidence type="ECO:0000259" key="1">
    <source>
        <dbReference type="SMART" id="SM00479"/>
    </source>
</evidence>
<dbReference type="GO" id="GO:0003677">
    <property type="term" value="F:DNA binding"/>
    <property type="evidence" value="ECO:0007669"/>
    <property type="project" value="InterPro"/>
</dbReference>
<dbReference type="CDD" id="cd06127">
    <property type="entry name" value="DEDDh"/>
    <property type="match status" value="1"/>
</dbReference>
<dbReference type="InterPro" id="IPR036397">
    <property type="entry name" value="RNaseH_sf"/>
</dbReference>
<dbReference type="InterPro" id="IPR013520">
    <property type="entry name" value="Ribonucl_H"/>
</dbReference>
<reference evidence="2" key="1">
    <citation type="submission" date="2020-04" db="EMBL/GenBank/DDBJ databases">
        <authorList>
            <person name="Chiriac C."/>
            <person name="Salcher M."/>
            <person name="Ghai R."/>
            <person name="Kavagutti S V."/>
        </authorList>
    </citation>
    <scope>NUCLEOTIDE SEQUENCE</scope>
</reference>
<name>A0A6J5KZH8_9CAUD</name>
<dbReference type="SUPFAM" id="SSF53098">
    <property type="entry name" value="Ribonuclease H-like"/>
    <property type="match status" value="1"/>
</dbReference>
<feature type="domain" description="Exonuclease" evidence="1">
    <location>
        <begin position="8"/>
        <end position="176"/>
    </location>
</feature>
<protein>
    <submittedName>
        <fullName evidence="2">DnaQ DNA polymerase III, epsilon subunit and related 3'-5' exonucleases</fullName>
    </submittedName>
</protein>
<keyword evidence="2" id="KW-0540">Nuclease</keyword>
<evidence type="ECO:0000313" key="2">
    <source>
        <dbReference type="EMBL" id="CAB4126457.1"/>
    </source>
</evidence>
<proteinExistence type="predicted"/>
<sequence length="252" mass="28714">MITKIGQPIIAFDLETTGTDPERDRIVQLYAVQVDEHYRPIGEAKKTLINPQMSISPDASRIHGITDMDVANKPPFVQFAKALLNFFGDAVVIAYNGQRFDVPMLSKEFERCGLVWPTQRTVIVDPYTIFKKQESRNLAAAVKFYTGEEFTDGHDADRDVQAMLKVFRAQMSKYTELNNMTAESLQLYCNNGVRYLDVARKIYLNEQNVACFAFGKEKDKPVATNRKYAEWVIFQSELPVNTRNVVRQLIGA</sequence>
<dbReference type="Gene3D" id="3.30.420.10">
    <property type="entry name" value="Ribonuclease H-like superfamily/Ribonuclease H"/>
    <property type="match status" value="1"/>
</dbReference>
<dbReference type="InterPro" id="IPR012337">
    <property type="entry name" value="RNaseH-like_sf"/>
</dbReference>
<dbReference type="GO" id="GO:0045004">
    <property type="term" value="P:DNA replication proofreading"/>
    <property type="evidence" value="ECO:0007669"/>
    <property type="project" value="TreeGrafter"/>
</dbReference>
<organism evidence="2">
    <name type="scientific">uncultured Caudovirales phage</name>
    <dbReference type="NCBI Taxonomy" id="2100421"/>
    <lineage>
        <taxon>Viruses</taxon>
        <taxon>Duplodnaviria</taxon>
        <taxon>Heunggongvirae</taxon>
        <taxon>Uroviricota</taxon>
        <taxon>Caudoviricetes</taxon>
        <taxon>Peduoviridae</taxon>
        <taxon>Maltschvirus</taxon>
        <taxon>Maltschvirus maltsch</taxon>
    </lineage>
</organism>
<gene>
    <name evidence="2" type="ORF">UFOVP74_14</name>
</gene>